<protein>
    <submittedName>
        <fullName evidence="1">Uncharacterized protein</fullName>
    </submittedName>
</protein>
<dbReference type="EMBL" id="CP093350">
    <property type="protein sequence ID" value="WOH13565.1"/>
    <property type="molecule type" value="Genomic_DNA"/>
</dbReference>
<dbReference type="PANTHER" id="PTHR34277:SF2">
    <property type="entry name" value="CLAVATA3_ESR (CLE)-RELATED PROTEIN 26"/>
    <property type="match status" value="1"/>
</dbReference>
<accession>A0A175YSU1</accession>
<dbReference type="Proteomes" id="UP000077755">
    <property type="component" value="Chromosome 8"/>
</dbReference>
<evidence type="ECO:0000313" key="1">
    <source>
        <dbReference type="EMBL" id="WOH13565.1"/>
    </source>
</evidence>
<reference evidence="1" key="2">
    <citation type="submission" date="2022-03" db="EMBL/GenBank/DDBJ databases">
        <title>Draft title - Genomic analysis of global carrot germplasm unveils the trajectory of domestication and the origin of high carotenoid orange carrot.</title>
        <authorList>
            <person name="Iorizzo M."/>
            <person name="Ellison S."/>
            <person name="Senalik D."/>
            <person name="Macko-Podgorni A."/>
            <person name="Grzebelus D."/>
            <person name="Bostan H."/>
            <person name="Rolling W."/>
            <person name="Curaba J."/>
            <person name="Simon P."/>
        </authorList>
    </citation>
    <scope>NUCLEOTIDE SEQUENCE</scope>
    <source>
        <tissue evidence="1">Leaf</tissue>
    </source>
</reference>
<organism evidence="1 2">
    <name type="scientific">Daucus carota subsp. sativus</name>
    <name type="common">Carrot</name>
    <dbReference type="NCBI Taxonomy" id="79200"/>
    <lineage>
        <taxon>Eukaryota</taxon>
        <taxon>Viridiplantae</taxon>
        <taxon>Streptophyta</taxon>
        <taxon>Embryophyta</taxon>
        <taxon>Tracheophyta</taxon>
        <taxon>Spermatophyta</taxon>
        <taxon>Magnoliopsida</taxon>
        <taxon>eudicotyledons</taxon>
        <taxon>Gunneridae</taxon>
        <taxon>Pentapetalae</taxon>
        <taxon>asterids</taxon>
        <taxon>campanulids</taxon>
        <taxon>Apiales</taxon>
        <taxon>Apiaceae</taxon>
        <taxon>Apioideae</taxon>
        <taxon>Scandiceae</taxon>
        <taxon>Daucinae</taxon>
        <taxon>Daucus</taxon>
        <taxon>Daucus sect. Daucus</taxon>
    </lineage>
</organism>
<gene>
    <name evidence="1" type="ORF">DCAR_0833075</name>
</gene>
<name>A0A175YSU1_DAUCS</name>
<dbReference type="InterPro" id="IPR039316">
    <property type="entry name" value="CLE25/26"/>
</dbReference>
<sequence>MGTAENFLKASFRILLVVGFLSFIVLAGVSESPKFEMRALISCSRQADRSLKQRMLIGEEKYVLHPKRDIHFTSKRRVPNRSDPIHNRRAGNSGKPPGQP</sequence>
<dbReference type="PANTHER" id="PTHR34277">
    <property type="entry name" value="CLAVATA3/ESR (CLE)-RELATED PROTEIN 26"/>
    <property type="match status" value="1"/>
</dbReference>
<keyword evidence="2" id="KW-1185">Reference proteome</keyword>
<evidence type="ECO:0000313" key="2">
    <source>
        <dbReference type="Proteomes" id="UP000077755"/>
    </source>
</evidence>
<dbReference type="AlphaFoldDB" id="A0A175YSU1"/>
<dbReference type="Gramene" id="KZM86002">
    <property type="protein sequence ID" value="KZM86002"/>
    <property type="gene ID" value="DCAR_026576"/>
</dbReference>
<proteinExistence type="predicted"/>
<reference evidence="1" key="1">
    <citation type="journal article" date="2016" name="Nat. Genet.">
        <title>A high-quality carrot genome assembly provides new insights into carotenoid accumulation and asterid genome evolution.</title>
        <authorList>
            <person name="Iorizzo M."/>
            <person name="Ellison S."/>
            <person name="Senalik D."/>
            <person name="Zeng P."/>
            <person name="Satapoomin P."/>
            <person name="Huang J."/>
            <person name="Bowman M."/>
            <person name="Iovene M."/>
            <person name="Sanseverino W."/>
            <person name="Cavagnaro P."/>
            <person name="Yildiz M."/>
            <person name="Macko-Podgorni A."/>
            <person name="Moranska E."/>
            <person name="Grzebelus E."/>
            <person name="Grzebelus D."/>
            <person name="Ashrafi H."/>
            <person name="Zheng Z."/>
            <person name="Cheng S."/>
            <person name="Spooner D."/>
            <person name="Van Deynze A."/>
            <person name="Simon P."/>
        </authorList>
    </citation>
    <scope>NUCLEOTIDE SEQUENCE</scope>
    <source>
        <tissue evidence="1">Leaf</tissue>
    </source>
</reference>